<evidence type="ECO:0008006" key="3">
    <source>
        <dbReference type="Google" id="ProtNLM"/>
    </source>
</evidence>
<dbReference type="InterPro" id="IPR009561">
    <property type="entry name" value="DUF1177"/>
</dbReference>
<dbReference type="OrthoDB" id="9782903at2"/>
<proteinExistence type="predicted"/>
<keyword evidence="2" id="KW-1185">Reference proteome</keyword>
<name>A0A0D0IRH5_9MICO</name>
<dbReference type="Proteomes" id="UP000032120">
    <property type="component" value="Unassembled WGS sequence"/>
</dbReference>
<dbReference type="AlphaFoldDB" id="A0A0D0IRH5"/>
<sequence length="314" mass="33308">MSIREILEVSDEMDDPRLSGERIADLLRSANAPGCEITVTSVPYEAPEDPSQLCDFVKVVIPGEAGGIAGGDAPTLGLIGRLGAQQAQPERIGYVSDADGSIVAIAAALRLLRLTAAGARLRGDVIITTHIATHVSITPREPVDFMGVPVSSERMNEFEVDERMDAILSFDTSKGNRLINHRGVAISPTAKAGYLLPVSPDLVTVLEYATGEPARTFPLAQQDITPYGNGYRHFNSIMQPTIATAAPVVGVALTARAVVPGSSTGASFEGPLLDATRFAVEVAKTFARGEVAFYETTEHAALIAQYGELTTFQQ</sequence>
<accession>A0A0D0IRH5</accession>
<dbReference type="RefSeq" id="WP_042544665.1">
    <property type="nucleotide sequence ID" value="NZ_JXSQ01000017.1"/>
</dbReference>
<evidence type="ECO:0000313" key="2">
    <source>
        <dbReference type="Proteomes" id="UP000032120"/>
    </source>
</evidence>
<gene>
    <name evidence="1" type="ORF">SD72_11765</name>
</gene>
<dbReference type="Pfam" id="PF06675">
    <property type="entry name" value="DUF1177"/>
    <property type="match status" value="1"/>
</dbReference>
<reference evidence="1 2" key="1">
    <citation type="submission" date="2015-01" db="EMBL/GenBank/DDBJ databases">
        <title>Draft genome sequence of Leucobacter komagatae strain VKM ST2845.</title>
        <authorList>
            <person name="Karlyshev A.V."/>
            <person name="Kudryashova E.B."/>
        </authorList>
    </citation>
    <scope>NUCLEOTIDE SEQUENCE [LARGE SCALE GENOMIC DNA]</scope>
    <source>
        <strain evidence="1 2">VKM ST2845</strain>
    </source>
</reference>
<evidence type="ECO:0000313" key="1">
    <source>
        <dbReference type="EMBL" id="KIP52013.1"/>
    </source>
</evidence>
<comment type="caution">
    <text evidence="1">The sequence shown here is derived from an EMBL/GenBank/DDBJ whole genome shotgun (WGS) entry which is preliminary data.</text>
</comment>
<protein>
    <recommendedName>
        <fullName evidence="3">DUF1177 domain-containing protein</fullName>
    </recommendedName>
</protein>
<dbReference type="EMBL" id="JXSQ01000017">
    <property type="protein sequence ID" value="KIP52013.1"/>
    <property type="molecule type" value="Genomic_DNA"/>
</dbReference>
<organism evidence="1 2">
    <name type="scientific">Leucobacter komagatae</name>
    <dbReference type="NCBI Taxonomy" id="55969"/>
    <lineage>
        <taxon>Bacteria</taxon>
        <taxon>Bacillati</taxon>
        <taxon>Actinomycetota</taxon>
        <taxon>Actinomycetes</taxon>
        <taxon>Micrococcales</taxon>
        <taxon>Microbacteriaceae</taxon>
        <taxon>Leucobacter</taxon>
    </lineage>
</organism>